<proteinExistence type="predicted"/>
<protein>
    <recommendedName>
        <fullName evidence="2">Fimbrillin-like</fullName>
    </recommendedName>
</protein>
<dbReference type="Proteomes" id="UP000190065">
    <property type="component" value="Unassembled WGS sequence"/>
</dbReference>
<name>A0A1T4RTX8_9BACT</name>
<organism evidence="1">
    <name type="scientific">Segatella oulorum</name>
    <dbReference type="NCBI Taxonomy" id="28136"/>
    <lineage>
        <taxon>Bacteria</taxon>
        <taxon>Pseudomonadati</taxon>
        <taxon>Bacteroidota</taxon>
        <taxon>Bacteroidia</taxon>
        <taxon>Bacteroidales</taxon>
        <taxon>Prevotellaceae</taxon>
        <taxon>Segatella</taxon>
    </lineage>
</organism>
<evidence type="ECO:0008006" key="2">
    <source>
        <dbReference type="Google" id="ProtNLM"/>
    </source>
</evidence>
<gene>
    <name evidence="1" type="ORF">SAMN02745202_02434</name>
</gene>
<sequence length="565" mass="62167">MMIGMMMKPHHSRYPFSIKNKSNEENVMKKYAIQILKAVFLGMSMVACSNERRDDVTFQPTTPNETSSVVATFSGAQPLDSLATATRTTATHVRGGIANVSWETTDKVWVKATDGQFHLSNAAQFHPVTPPATINMKQANFTLATGDYGFNPVVHYTGHNNPADRVTIAAAQSQAVPNDFSHLAQAGDCGSATAIGGGGDFHFTLNHKASYLCFVPRCTNVDLGPNIFLQKITLTANKPIAGTYDFTDGTLDGKVPLSASSNTITLTVNNFSLNTTTESLPTNAAYMVLAPGTYNFTIAYTIKDPLTNVEGTIVKTVNNFQCTAGKIRDVRAHLVQGLIDVSGTYFMWDAADGQNYWLNHDRVSGKYPATLVLNGLRTGNWAATPDNRWYNTGYGYKVATNATRSARNQPNVNLMCHFPEFGSARWDGNKLWIIYGHLQKGGIWIKRRTALGAANKSTDYWGEDFTNNGSIDTYAPLVNHRSDFTGPLSRVLPTASELPYYFFLPASGYYLDGLTHDVGIGGHYWTSSGSSSNANNAYYFYFNDHEIHVRQFLRRIGSRIATFEN</sequence>
<evidence type="ECO:0000313" key="1">
    <source>
        <dbReference type="EMBL" id="SKA19454.1"/>
    </source>
</evidence>
<dbReference type="AlphaFoldDB" id="A0A1T4RTX8"/>
<reference evidence="1" key="1">
    <citation type="submission" date="2017-02" db="EMBL/GenBank/DDBJ databases">
        <authorList>
            <person name="Peterson S.W."/>
        </authorList>
    </citation>
    <scope>NUCLEOTIDE SEQUENCE [LARGE SCALE GENOMIC DNA]</scope>
    <source>
        <strain evidence="1">ATCC 43324</strain>
    </source>
</reference>
<accession>A0A1T4RTX8</accession>
<dbReference type="EMBL" id="FUXK01000039">
    <property type="protein sequence ID" value="SKA19454.1"/>
    <property type="molecule type" value="Genomic_DNA"/>
</dbReference>